<evidence type="ECO:0000256" key="6">
    <source>
        <dbReference type="ARBA" id="ARBA00022801"/>
    </source>
</evidence>
<dbReference type="PANTHER" id="PTHR30616">
    <property type="entry name" value="UNCHARACTERIZED PROTEIN YFIH"/>
    <property type="match status" value="1"/>
</dbReference>
<comment type="similarity">
    <text evidence="3 11">Belongs to the purine nucleoside phosphorylase YfiH/LACC1 family.</text>
</comment>
<evidence type="ECO:0000256" key="7">
    <source>
        <dbReference type="ARBA" id="ARBA00022833"/>
    </source>
</evidence>
<evidence type="ECO:0000256" key="8">
    <source>
        <dbReference type="ARBA" id="ARBA00047989"/>
    </source>
</evidence>
<evidence type="ECO:0000313" key="13">
    <source>
        <dbReference type="Proteomes" id="UP000030012"/>
    </source>
</evidence>
<comment type="catalytic activity">
    <reaction evidence="8">
        <text>adenosine + H2O + H(+) = inosine + NH4(+)</text>
        <dbReference type="Rhea" id="RHEA:24408"/>
        <dbReference type="ChEBI" id="CHEBI:15377"/>
        <dbReference type="ChEBI" id="CHEBI:15378"/>
        <dbReference type="ChEBI" id="CHEBI:16335"/>
        <dbReference type="ChEBI" id="CHEBI:17596"/>
        <dbReference type="ChEBI" id="CHEBI:28938"/>
        <dbReference type="EC" id="3.5.4.4"/>
    </reaction>
    <physiologicalReaction direction="left-to-right" evidence="8">
        <dbReference type="Rhea" id="RHEA:24409"/>
    </physiologicalReaction>
</comment>
<dbReference type="PANTHER" id="PTHR30616:SF2">
    <property type="entry name" value="PURINE NUCLEOSIDE PHOSPHORYLASE LACC1"/>
    <property type="match status" value="1"/>
</dbReference>
<dbReference type="EMBL" id="JENJ01000028">
    <property type="protein sequence ID" value="KGM96095.1"/>
    <property type="molecule type" value="Genomic_DNA"/>
</dbReference>
<organism evidence="12 13">
    <name type="scientific">Clostridium novyi A str. 4552</name>
    <dbReference type="NCBI Taxonomy" id="1444289"/>
    <lineage>
        <taxon>Bacteria</taxon>
        <taxon>Bacillati</taxon>
        <taxon>Bacillota</taxon>
        <taxon>Clostridia</taxon>
        <taxon>Eubacteriales</taxon>
        <taxon>Clostridiaceae</taxon>
        <taxon>Clostridium</taxon>
    </lineage>
</organism>
<evidence type="ECO:0000256" key="10">
    <source>
        <dbReference type="ARBA" id="ARBA00049893"/>
    </source>
</evidence>
<evidence type="ECO:0000256" key="4">
    <source>
        <dbReference type="ARBA" id="ARBA00022679"/>
    </source>
</evidence>
<evidence type="ECO:0000256" key="3">
    <source>
        <dbReference type="ARBA" id="ARBA00007353"/>
    </source>
</evidence>
<comment type="catalytic activity">
    <reaction evidence="1">
        <text>inosine + phosphate = alpha-D-ribose 1-phosphate + hypoxanthine</text>
        <dbReference type="Rhea" id="RHEA:27646"/>
        <dbReference type="ChEBI" id="CHEBI:17368"/>
        <dbReference type="ChEBI" id="CHEBI:17596"/>
        <dbReference type="ChEBI" id="CHEBI:43474"/>
        <dbReference type="ChEBI" id="CHEBI:57720"/>
        <dbReference type="EC" id="2.4.2.1"/>
    </reaction>
    <physiologicalReaction direction="left-to-right" evidence="1">
        <dbReference type="Rhea" id="RHEA:27647"/>
    </physiologicalReaction>
</comment>
<dbReference type="GO" id="GO:0017061">
    <property type="term" value="F:S-methyl-5-thioadenosine phosphorylase activity"/>
    <property type="evidence" value="ECO:0007669"/>
    <property type="project" value="UniProtKB-EC"/>
</dbReference>
<dbReference type="Gene3D" id="3.60.140.10">
    <property type="entry name" value="CNF1/YfiH-like putative cysteine hydrolases"/>
    <property type="match status" value="1"/>
</dbReference>
<proteinExistence type="inferred from homology"/>
<dbReference type="SUPFAM" id="SSF64438">
    <property type="entry name" value="CNF1/YfiH-like putative cysteine hydrolases"/>
    <property type="match status" value="1"/>
</dbReference>
<comment type="catalytic activity">
    <reaction evidence="10">
        <text>S-methyl-5'-thioadenosine + phosphate = 5-(methylsulfanyl)-alpha-D-ribose 1-phosphate + adenine</text>
        <dbReference type="Rhea" id="RHEA:11852"/>
        <dbReference type="ChEBI" id="CHEBI:16708"/>
        <dbReference type="ChEBI" id="CHEBI:17509"/>
        <dbReference type="ChEBI" id="CHEBI:43474"/>
        <dbReference type="ChEBI" id="CHEBI:58533"/>
        <dbReference type="EC" id="2.4.2.28"/>
    </reaction>
    <physiologicalReaction direction="left-to-right" evidence="10">
        <dbReference type="Rhea" id="RHEA:11853"/>
    </physiologicalReaction>
</comment>
<evidence type="ECO:0000256" key="11">
    <source>
        <dbReference type="RuleBase" id="RU361274"/>
    </source>
</evidence>
<comment type="catalytic activity">
    <reaction evidence="9">
        <text>adenosine + phosphate = alpha-D-ribose 1-phosphate + adenine</text>
        <dbReference type="Rhea" id="RHEA:27642"/>
        <dbReference type="ChEBI" id="CHEBI:16335"/>
        <dbReference type="ChEBI" id="CHEBI:16708"/>
        <dbReference type="ChEBI" id="CHEBI:43474"/>
        <dbReference type="ChEBI" id="CHEBI:57720"/>
        <dbReference type="EC" id="2.4.2.1"/>
    </reaction>
    <physiologicalReaction direction="left-to-right" evidence="9">
        <dbReference type="Rhea" id="RHEA:27643"/>
    </physiologicalReaction>
</comment>
<evidence type="ECO:0000256" key="9">
    <source>
        <dbReference type="ARBA" id="ARBA00048968"/>
    </source>
</evidence>
<dbReference type="Proteomes" id="UP000030012">
    <property type="component" value="Unassembled WGS sequence"/>
</dbReference>
<dbReference type="Pfam" id="PF02578">
    <property type="entry name" value="Cu-oxidase_4"/>
    <property type="match status" value="1"/>
</dbReference>
<reference evidence="12 13" key="1">
    <citation type="submission" date="2014-01" db="EMBL/GenBank/DDBJ databases">
        <title>Plasmidome dynamics in the species complex Clostridium novyi sensu lato converts strains of independent lineages into distinctly different pathogens.</title>
        <authorList>
            <person name="Skarin H."/>
            <person name="Segerman B."/>
        </authorList>
    </citation>
    <scope>NUCLEOTIDE SEQUENCE [LARGE SCALE GENOMIC DNA]</scope>
    <source>
        <strain evidence="12 13">4552</strain>
    </source>
</reference>
<name>A0A0A0I8X4_CLONO</name>
<keyword evidence="5" id="KW-0479">Metal-binding</keyword>
<dbReference type="RefSeq" id="WP_039255323.1">
    <property type="nucleotide sequence ID" value="NZ_JENJ01000028.1"/>
</dbReference>
<dbReference type="GO" id="GO:0005507">
    <property type="term" value="F:copper ion binding"/>
    <property type="evidence" value="ECO:0007669"/>
    <property type="project" value="TreeGrafter"/>
</dbReference>
<keyword evidence="4" id="KW-0808">Transferase</keyword>
<sequence length="239" mass="27658">MKEANSFKVNNFEFLSYDSDKVGIYFSTAKGNLDFNKNTEDGLLNLQNLKEWFNVKEVGYLNQTHSDEIFNYDSMEHDGDALITNKKEVIIGVFTADCVPVIIYDRNNLVIAAIHSGWKGTINYIVSKTIDRLINDYNSKVEDLEIYIGPHNMMCCYEVSMELIETFKGSNVYKDTYVNDGRKLSLQKCIIKQLKDKGITNNQINTINMCTYCSKEYSFHSYRKTKEKSGRMFSFTFIK</sequence>
<evidence type="ECO:0000256" key="5">
    <source>
        <dbReference type="ARBA" id="ARBA00022723"/>
    </source>
</evidence>
<dbReference type="InterPro" id="IPR038371">
    <property type="entry name" value="Cu_polyphenol_OxRdtase_sf"/>
</dbReference>
<dbReference type="GO" id="GO:0016787">
    <property type="term" value="F:hydrolase activity"/>
    <property type="evidence" value="ECO:0007669"/>
    <property type="project" value="UniProtKB-KW"/>
</dbReference>
<keyword evidence="6" id="KW-0378">Hydrolase</keyword>
<accession>A0A0A0I8X4</accession>
<dbReference type="InterPro" id="IPR003730">
    <property type="entry name" value="Cu_polyphenol_OxRdtase"/>
</dbReference>
<comment type="function">
    <text evidence="2">Purine nucleoside enzyme that catalyzes the phosphorolysis of adenosine and inosine nucleosides, yielding D-ribose 1-phosphate and the respective free bases, adenine and hypoxanthine. Also catalyzes the phosphorolysis of S-methyl-5'-thioadenosine into adenine and S-methyl-5-thio-alpha-D-ribose 1-phosphate. Also has adenosine deaminase activity.</text>
</comment>
<comment type="caution">
    <text evidence="12">The sequence shown here is derived from an EMBL/GenBank/DDBJ whole genome shotgun (WGS) entry which is preliminary data.</text>
</comment>
<protein>
    <recommendedName>
        <fullName evidence="11">Purine nucleoside phosphorylase</fullName>
    </recommendedName>
</protein>
<evidence type="ECO:0000256" key="2">
    <source>
        <dbReference type="ARBA" id="ARBA00003215"/>
    </source>
</evidence>
<dbReference type="CDD" id="cd16833">
    <property type="entry name" value="YfiH"/>
    <property type="match status" value="1"/>
</dbReference>
<evidence type="ECO:0000313" key="12">
    <source>
        <dbReference type="EMBL" id="KGM96095.1"/>
    </source>
</evidence>
<dbReference type="AlphaFoldDB" id="A0A0A0I8X4"/>
<dbReference type="NCBIfam" id="TIGR00726">
    <property type="entry name" value="peptidoglycan editing factor PgeF"/>
    <property type="match status" value="1"/>
</dbReference>
<dbReference type="OrthoDB" id="4279at2"/>
<dbReference type="InterPro" id="IPR011324">
    <property type="entry name" value="Cytotoxic_necrot_fac-like_cat"/>
</dbReference>
<gene>
    <name evidence="12" type="ORF">Z968_07600</name>
</gene>
<keyword evidence="7" id="KW-0862">Zinc</keyword>
<evidence type="ECO:0000256" key="1">
    <source>
        <dbReference type="ARBA" id="ARBA00000553"/>
    </source>
</evidence>